<protein>
    <submittedName>
        <fullName evidence="2">Uncharacterized protein</fullName>
    </submittedName>
</protein>
<keyword evidence="1" id="KW-0732">Signal</keyword>
<reference evidence="2" key="1">
    <citation type="submission" date="2021-02" db="EMBL/GenBank/DDBJ databases">
        <authorList>
            <person name="Nowell W R."/>
        </authorList>
    </citation>
    <scope>NUCLEOTIDE SEQUENCE</scope>
</reference>
<organism evidence="2 3">
    <name type="scientific">Adineta ricciae</name>
    <name type="common">Rotifer</name>
    <dbReference type="NCBI Taxonomy" id="249248"/>
    <lineage>
        <taxon>Eukaryota</taxon>
        <taxon>Metazoa</taxon>
        <taxon>Spiralia</taxon>
        <taxon>Gnathifera</taxon>
        <taxon>Rotifera</taxon>
        <taxon>Eurotatoria</taxon>
        <taxon>Bdelloidea</taxon>
        <taxon>Adinetida</taxon>
        <taxon>Adinetidae</taxon>
        <taxon>Adineta</taxon>
    </lineage>
</organism>
<proteinExistence type="predicted"/>
<feature type="non-terminal residue" evidence="2">
    <location>
        <position position="114"/>
    </location>
</feature>
<dbReference type="AlphaFoldDB" id="A0A814I112"/>
<evidence type="ECO:0000256" key="1">
    <source>
        <dbReference type="SAM" id="SignalP"/>
    </source>
</evidence>
<dbReference type="EMBL" id="CAJNOR010000836">
    <property type="protein sequence ID" value="CAF1018086.1"/>
    <property type="molecule type" value="Genomic_DNA"/>
</dbReference>
<keyword evidence="3" id="KW-1185">Reference proteome</keyword>
<dbReference type="Proteomes" id="UP000663828">
    <property type="component" value="Unassembled WGS sequence"/>
</dbReference>
<dbReference type="PROSITE" id="PS51257">
    <property type="entry name" value="PROKAR_LIPOPROTEIN"/>
    <property type="match status" value="1"/>
</dbReference>
<comment type="caution">
    <text evidence="2">The sequence shown here is derived from an EMBL/GenBank/DDBJ whole genome shotgun (WGS) entry which is preliminary data.</text>
</comment>
<evidence type="ECO:0000313" key="3">
    <source>
        <dbReference type="Proteomes" id="UP000663828"/>
    </source>
</evidence>
<feature type="chain" id="PRO_5032394346" evidence="1">
    <location>
        <begin position="18"/>
        <end position="114"/>
    </location>
</feature>
<gene>
    <name evidence="2" type="ORF">XAT740_LOCUS14084</name>
</gene>
<accession>A0A814I112</accession>
<name>A0A814I112_ADIRI</name>
<evidence type="ECO:0000313" key="2">
    <source>
        <dbReference type="EMBL" id="CAF1018086.1"/>
    </source>
</evidence>
<sequence>MFEKFLLLSVVLSSISCQIVYDTSDDNAHGLRIAGNDQFIIFAINLNSGFSLAHSPFTPTDRCSYSNTSRDFYVYSVDIVYSSNNHTATFVQIAEQTSTQNVYFSIVTIDTSSC</sequence>
<feature type="signal peptide" evidence="1">
    <location>
        <begin position="1"/>
        <end position="17"/>
    </location>
</feature>